<gene>
    <name evidence="1" type="ORF">Moror_15364</name>
</gene>
<name>V2Y7X8_MONRO</name>
<dbReference type="GO" id="GO:0005506">
    <property type="term" value="F:iron ion binding"/>
    <property type="evidence" value="ECO:0007669"/>
    <property type="project" value="InterPro"/>
</dbReference>
<dbReference type="AlphaFoldDB" id="V2Y7X8"/>
<dbReference type="SUPFAM" id="SSF48264">
    <property type="entry name" value="Cytochrome P450"/>
    <property type="match status" value="1"/>
</dbReference>
<sequence>MISGIAEYLPSLASANTSAEVFQAVSRLSNPPFQSPVLRALWTDSMDFFFTLVAVFVTSRVIKLFNGLRTVNHIPGYRPPFTPLGFPGVLPTRWWNTGLDVHFVRRHDMYKEREYMSLVPFISGKPAIWSNNLDVAKQVEAGGARGLFFKPDSSSMALRLWGTNLAASNGEAWRKHRRVMGPAFNIPNRMGKDVRSLQRNGFWRGVGNETRSRRGPSSIHNVQGSINHVEALLASWHLLSLEHVDLDFRAAGS</sequence>
<evidence type="ECO:0000313" key="2">
    <source>
        <dbReference type="Proteomes" id="UP000017559"/>
    </source>
</evidence>
<dbReference type="GO" id="GO:0020037">
    <property type="term" value="F:heme binding"/>
    <property type="evidence" value="ECO:0007669"/>
    <property type="project" value="InterPro"/>
</dbReference>
<dbReference type="EMBL" id="AWSO01000744">
    <property type="protein sequence ID" value="ESK87774.1"/>
    <property type="molecule type" value="Genomic_DNA"/>
</dbReference>
<dbReference type="STRING" id="1381753.V2Y7X8"/>
<dbReference type="GO" id="GO:0004497">
    <property type="term" value="F:monooxygenase activity"/>
    <property type="evidence" value="ECO:0007669"/>
    <property type="project" value="InterPro"/>
</dbReference>
<organism evidence="1 2">
    <name type="scientific">Moniliophthora roreri (strain MCA 2997)</name>
    <name type="common">Cocoa frosty pod rot fungus</name>
    <name type="synonym">Crinipellis roreri</name>
    <dbReference type="NCBI Taxonomy" id="1381753"/>
    <lineage>
        <taxon>Eukaryota</taxon>
        <taxon>Fungi</taxon>
        <taxon>Dikarya</taxon>
        <taxon>Basidiomycota</taxon>
        <taxon>Agaricomycotina</taxon>
        <taxon>Agaricomycetes</taxon>
        <taxon>Agaricomycetidae</taxon>
        <taxon>Agaricales</taxon>
        <taxon>Marasmiineae</taxon>
        <taxon>Marasmiaceae</taxon>
        <taxon>Moniliophthora</taxon>
    </lineage>
</organism>
<dbReference type="HOGENOM" id="CLU_1098743_0_0_1"/>
<accession>V2Y7X8</accession>
<protein>
    <submittedName>
        <fullName evidence="1">Cytochrome p450</fullName>
    </submittedName>
</protein>
<proteinExistence type="predicted"/>
<dbReference type="InterPro" id="IPR036396">
    <property type="entry name" value="Cyt_P450_sf"/>
</dbReference>
<keyword evidence="2" id="KW-1185">Reference proteome</keyword>
<comment type="caution">
    <text evidence="1">The sequence shown here is derived from an EMBL/GenBank/DDBJ whole genome shotgun (WGS) entry which is preliminary data.</text>
</comment>
<evidence type="ECO:0000313" key="1">
    <source>
        <dbReference type="EMBL" id="ESK87774.1"/>
    </source>
</evidence>
<dbReference type="GO" id="GO:0016705">
    <property type="term" value="F:oxidoreductase activity, acting on paired donors, with incorporation or reduction of molecular oxygen"/>
    <property type="evidence" value="ECO:0007669"/>
    <property type="project" value="InterPro"/>
</dbReference>
<reference evidence="1 2" key="1">
    <citation type="journal article" date="2014" name="BMC Genomics">
        <title>Genome and secretome analysis of the hemibiotrophic fungal pathogen, Moniliophthora roreri, which causes frosty pod rot disease of cacao: mechanisms of the biotrophic and necrotrophic phases.</title>
        <authorList>
            <person name="Meinhardt L.W."/>
            <person name="Costa G.G.L."/>
            <person name="Thomazella D.P.T."/>
            <person name="Teixeira P.J.P.L."/>
            <person name="Carazzolle M.F."/>
            <person name="Schuster S.C."/>
            <person name="Carlson J.E."/>
            <person name="Guiltinan M.J."/>
            <person name="Mieczkowski P."/>
            <person name="Farmer A."/>
            <person name="Ramaraj T."/>
            <person name="Crozier J."/>
            <person name="Davis R.E."/>
            <person name="Shao J."/>
            <person name="Melnick R.L."/>
            <person name="Pereira G.A.G."/>
            <person name="Bailey B.A."/>
        </authorList>
    </citation>
    <scope>NUCLEOTIDE SEQUENCE [LARGE SCALE GENOMIC DNA]</scope>
    <source>
        <strain evidence="1 2">MCA 2997</strain>
    </source>
</reference>
<dbReference type="KEGG" id="mrr:Moror_15364"/>
<dbReference type="Proteomes" id="UP000017559">
    <property type="component" value="Unassembled WGS sequence"/>
</dbReference>
<dbReference type="OrthoDB" id="3003233at2759"/>
<dbReference type="Gene3D" id="1.10.630.10">
    <property type="entry name" value="Cytochrome P450"/>
    <property type="match status" value="1"/>
</dbReference>